<protein>
    <submittedName>
        <fullName evidence="1">Uncharacterized protein</fullName>
    </submittedName>
</protein>
<name>A0A4Q0YAQ4_9BACT</name>
<gene>
    <name evidence="1" type="ORF">CRV08_10655</name>
</gene>
<dbReference type="EMBL" id="PDKJ01000009">
    <property type="protein sequence ID" value="RXJ67380.1"/>
    <property type="molecule type" value="Genomic_DNA"/>
</dbReference>
<organism evidence="1 2">
    <name type="scientific">Halarcobacter ebronensis</name>
    <dbReference type="NCBI Taxonomy" id="1462615"/>
    <lineage>
        <taxon>Bacteria</taxon>
        <taxon>Pseudomonadati</taxon>
        <taxon>Campylobacterota</taxon>
        <taxon>Epsilonproteobacteria</taxon>
        <taxon>Campylobacterales</taxon>
        <taxon>Arcobacteraceae</taxon>
        <taxon>Halarcobacter</taxon>
    </lineage>
</organism>
<dbReference type="AlphaFoldDB" id="A0A4Q0YAQ4"/>
<accession>A0A4Q0YAQ4</accession>
<reference evidence="1 2" key="1">
    <citation type="submission" date="2017-10" db="EMBL/GenBank/DDBJ databases">
        <title>Genomics of the genus Arcobacter.</title>
        <authorList>
            <person name="Perez-Cataluna A."/>
            <person name="Figueras M.J."/>
        </authorList>
    </citation>
    <scope>NUCLEOTIDE SEQUENCE [LARGE SCALE GENOMIC DNA]</scope>
    <source>
        <strain evidence="1 2">CECT 8993</strain>
    </source>
</reference>
<evidence type="ECO:0000313" key="2">
    <source>
        <dbReference type="Proteomes" id="UP000290172"/>
    </source>
</evidence>
<proteinExistence type="predicted"/>
<dbReference type="Proteomes" id="UP000290172">
    <property type="component" value="Unassembled WGS sequence"/>
</dbReference>
<sequence>MRRKIEQFFYELENENDMTLNRVLSWGFFFSDDNVNLLKKAKKLLASNDFSKIEVFYDNGTYHLCLEEITKHDIESLCQRCNNFKKFAKELKIEHFNGFDVEEPCLG</sequence>
<comment type="caution">
    <text evidence="1">The sequence shown here is derived from an EMBL/GenBank/DDBJ whole genome shotgun (WGS) entry which is preliminary data.</text>
</comment>
<evidence type="ECO:0000313" key="1">
    <source>
        <dbReference type="EMBL" id="RXJ67380.1"/>
    </source>
</evidence>
<dbReference type="RefSeq" id="WP_128981917.1">
    <property type="nucleotide sequence ID" value="NZ_PDKJ01000009.1"/>
</dbReference>